<dbReference type="STRING" id="1247936.BN2475_80074"/>
<dbReference type="GO" id="GO:0008168">
    <property type="term" value="F:methyltransferase activity"/>
    <property type="evidence" value="ECO:0007669"/>
    <property type="project" value="UniProtKB-KW"/>
</dbReference>
<protein>
    <submittedName>
        <fullName evidence="1">Methyltransferase type 12</fullName>
    </submittedName>
</protein>
<keyword evidence="1" id="KW-0808">Transferase</keyword>
<dbReference type="InterPro" id="IPR029063">
    <property type="entry name" value="SAM-dependent_MTases_sf"/>
</dbReference>
<evidence type="ECO:0000313" key="2">
    <source>
        <dbReference type="Proteomes" id="UP000187012"/>
    </source>
</evidence>
<dbReference type="Pfam" id="PF13489">
    <property type="entry name" value="Methyltransf_23"/>
    <property type="match status" value="1"/>
</dbReference>
<organism evidence="1 2">
    <name type="scientific">Paraburkholderia ribeironis</name>
    <dbReference type="NCBI Taxonomy" id="1247936"/>
    <lineage>
        <taxon>Bacteria</taxon>
        <taxon>Pseudomonadati</taxon>
        <taxon>Pseudomonadota</taxon>
        <taxon>Betaproteobacteria</taxon>
        <taxon>Burkholderiales</taxon>
        <taxon>Burkholderiaceae</taxon>
        <taxon>Paraburkholderia</taxon>
    </lineage>
</organism>
<accession>A0A1N7RME1</accession>
<keyword evidence="1" id="KW-0489">Methyltransferase</keyword>
<dbReference type="GO" id="GO:0032259">
    <property type="term" value="P:methylation"/>
    <property type="evidence" value="ECO:0007669"/>
    <property type="project" value="UniProtKB-KW"/>
</dbReference>
<dbReference type="OrthoDB" id="9076083at2"/>
<dbReference type="EMBL" id="CYGX02000008">
    <property type="protein sequence ID" value="SIT36289.1"/>
    <property type="molecule type" value="Genomic_DNA"/>
</dbReference>
<sequence length="243" mass="26777">MQSALIHPHDDMFHGSTEHYASVGTQMAEFVSYAAKLAQADSPNVLELPCGYGRVTRHLAARFDPQKVHVADIMVPAVEFCVATFGVTGYSIVDPVYEFQNVPDSFFEVAALGSLITHLSGHNARTVMRHFFKKLKPGGVAVVTTHGARSREILETADCYQIGETARAHLLSSYDAGQFGFVNYLPDHSLEAKTVDYIGDSYGIALIPHNWVGDLCNDNGLTILEYRPGGWDNHQDVFFITRA</sequence>
<dbReference type="Gene3D" id="3.40.50.150">
    <property type="entry name" value="Vaccinia Virus protein VP39"/>
    <property type="match status" value="1"/>
</dbReference>
<dbReference type="AlphaFoldDB" id="A0A1N7RME1"/>
<name>A0A1N7RME1_9BURK</name>
<evidence type="ECO:0000313" key="1">
    <source>
        <dbReference type="EMBL" id="SIT36289.1"/>
    </source>
</evidence>
<dbReference type="Proteomes" id="UP000187012">
    <property type="component" value="Unassembled WGS sequence"/>
</dbReference>
<keyword evidence="2" id="KW-1185">Reference proteome</keyword>
<proteinExistence type="predicted"/>
<reference evidence="1 2" key="1">
    <citation type="submission" date="2016-12" db="EMBL/GenBank/DDBJ databases">
        <authorList>
            <person name="Song W.-J."/>
            <person name="Kurnit D.M."/>
        </authorList>
    </citation>
    <scope>NUCLEOTIDE SEQUENCE [LARGE SCALE GENOMIC DNA]</scope>
    <source>
        <strain evidence="1 2">STM7296</strain>
    </source>
</reference>
<dbReference type="RefSeq" id="WP_094778185.1">
    <property type="nucleotide sequence ID" value="NZ_CYGX02000008.1"/>
</dbReference>
<gene>
    <name evidence="1" type="ORF">BN2475_80074</name>
</gene>
<dbReference type="SUPFAM" id="SSF53335">
    <property type="entry name" value="S-adenosyl-L-methionine-dependent methyltransferases"/>
    <property type="match status" value="1"/>
</dbReference>